<proteinExistence type="inferred from homology"/>
<dbReference type="InterPro" id="IPR040351">
    <property type="entry name" value="RAB3IL/RAB3IP/Sec2"/>
</dbReference>
<feature type="region of interest" description="Disordered" evidence="9">
    <location>
        <begin position="1053"/>
        <end position="1077"/>
    </location>
</feature>
<dbReference type="Proteomes" id="UP001295794">
    <property type="component" value="Unassembled WGS sequence"/>
</dbReference>
<evidence type="ECO:0000256" key="1">
    <source>
        <dbReference type="ARBA" id="ARBA00004125"/>
    </source>
</evidence>
<feature type="compositionally biased region" description="Low complexity" evidence="9">
    <location>
        <begin position="599"/>
        <end position="635"/>
    </location>
</feature>
<feature type="region of interest" description="Disordered" evidence="9">
    <location>
        <begin position="1"/>
        <end position="23"/>
    </location>
</feature>
<dbReference type="GO" id="GO:0051286">
    <property type="term" value="C:cell tip"/>
    <property type="evidence" value="ECO:0007669"/>
    <property type="project" value="TreeGrafter"/>
</dbReference>
<evidence type="ECO:0000259" key="10">
    <source>
        <dbReference type="PROSITE" id="PS50002"/>
    </source>
</evidence>
<feature type="region of interest" description="Disordered" evidence="9">
    <location>
        <begin position="1234"/>
        <end position="1301"/>
    </location>
</feature>
<organism evidence="12 13">
    <name type="scientific">Mycena citricolor</name>
    <dbReference type="NCBI Taxonomy" id="2018698"/>
    <lineage>
        <taxon>Eukaryota</taxon>
        <taxon>Fungi</taxon>
        <taxon>Dikarya</taxon>
        <taxon>Basidiomycota</taxon>
        <taxon>Agaricomycotina</taxon>
        <taxon>Agaricomycetes</taxon>
        <taxon>Agaricomycetidae</taxon>
        <taxon>Agaricales</taxon>
        <taxon>Marasmiineae</taxon>
        <taxon>Mycenaceae</taxon>
        <taxon>Mycena</taxon>
    </lineage>
</organism>
<dbReference type="GO" id="GO:0010008">
    <property type="term" value="C:endosome membrane"/>
    <property type="evidence" value="ECO:0007669"/>
    <property type="project" value="UniProtKB-SubCell"/>
</dbReference>
<evidence type="ECO:0000256" key="7">
    <source>
        <dbReference type="ARBA" id="ARBA00023054"/>
    </source>
</evidence>
<dbReference type="GO" id="GO:0007034">
    <property type="term" value="P:vacuolar transport"/>
    <property type="evidence" value="ECO:0007669"/>
    <property type="project" value="UniProtKB-ARBA"/>
</dbReference>
<dbReference type="Pfam" id="PF06428">
    <property type="entry name" value="Sec2p"/>
    <property type="match status" value="1"/>
</dbReference>
<feature type="compositionally biased region" description="Pro residues" evidence="9">
    <location>
        <begin position="544"/>
        <end position="558"/>
    </location>
</feature>
<feature type="region of interest" description="Disordered" evidence="9">
    <location>
        <begin position="1313"/>
        <end position="1343"/>
    </location>
</feature>
<feature type="compositionally biased region" description="Basic and acidic residues" evidence="9">
    <location>
        <begin position="581"/>
        <end position="593"/>
    </location>
</feature>
<dbReference type="GO" id="GO:0006887">
    <property type="term" value="P:exocytosis"/>
    <property type="evidence" value="ECO:0007669"/>
    <property type="project" value="TreeGrafter"/>
</dbReference>
<evidence type="ECO:0000256" key="5">
    <source>
        <dbReference type="ARBA" id="ARBA00022443"/>
    </source>
</evidence>
<evidence type="ECO:0000256" key="4">
    <source>
        <dbReference type="ARBA" id="ARBA00018978"/>
    </source>
</evidence>
<dbReference type="SMART" id="SM00326">
    <property type="entry name" value="SH3"/>
    <property type="match status" value="1"/>
</dbReference>
<dbReference type="InterPro" id="IPR002014">
    <property type="entry name" value="VHS_dom"/>
</dbReference>
<dbReference type="PANTHER" id="PTHR14430:SF0">
    <property type="entry name" value="SEC2P DOMAIN-CONTAINING PROTEIN"/>
    <property type="match status" value="1"/>
</dbReference>
<evidence type="ECO:0000256" key="3">
    <source>
        <dbReference type="ARBA" id="ARBA00017923"/>
    </source>
</evidence>
<dbReference type="Gene3D" id="6.10.140.910">
    <property type="match status" value="1"/>
</dbReference>
<evidence type="ECO:0000256" key="6">
    <source>
        <dbReference type="ARBA" id="ARBA00022753"/>
    </source>
</evidence>
<dbReference type="CDD" id="cd16980">
    <property type="entry name" value="VHS_Lsb5"/>
    <property type="match status" value="1"/>
</dbReference>
<dbReference type="InterPro" id="IPR008942">
    <property type="entry name" value="ENTH_VHS"/>
</dbReference>
<evidence type="ECO:0000313" key="12">
    <source>
        <dbReference type="EMBL" id="CAK5262059.1"/>
    </source>
</evidence>
<dbReference type="PANTHER" id="PTHR14430">
    <property type="entry name" value="RABIN3-RELATED"/>
    <property type="match status" value="1"/>
</dbReference>
<keyword evidence="7" id="KW-0175">Coiled coil</keyword>
<reference evidence="12" key="1">
    <citation type="submission" date="2023-11" db="EMBL/GenBank/DDBJ databases">
        <authorList>
            <person name="De Vega J J."/>
            <person name="De Vega J J."/>
        </authorList>
    </citation>
    <scope>NUCLEOTIDE SEQUENCE</scope>
</reference>
<evidence type="ECO:0000259" key="11">
    <source>
        <dbReference type="PROSITE" id="PS50179"/>
    </source>
</evidence>
<dbReference type="InterPro" id="IPR009449">
    <property type="entry name" value="Sec2_N"/>
</dbReference>
<dbReference type="CDD" id="cd21044">
    <property type="entry name" value="Rab11BD_RAB3IP_like"/>
    <property type="match status" value="1"/>
</dbReference>
<dbReference type="Gene3D" id="1.25.40.90">
    <property type="match status" value="1"/>
</dbReference>
<evidence type="ECO:0000313" key="13">
    <source>
        <dbReference type="Proteomes" id="UP001295794"/>
    </source>
</evidence>
<dbReference type="PROSITE" id="PS50002">
    <property type="entry name" value="SH3"/>
    <property type="match status" value="1"/>
</dbReference>
<feature type="region of interest" description="Disordered" evidence="9">
    <location>
        <begin position="1002"/>
        <end position="1031"/>
    </location>
</feature>
<protein>
    <recommendedName>
        <fullName evidence="3">Class E vacuolar protein-sorting machinery protein HSE1</fullName>
    </recommendedName>
    <alternativeName>
        <fullName evidence="4">Class E vacuolar protein-sorting machinery protein hse1</fullName>
    </alternativeName>
</protein>
<keyword evidence="6" id="KW-0967">Endosome</keyword>
<feature type="compositionally biased region" description="Low complexity" evidence="9">
    <location>
        <begin position="647"/>
        <end position="656"/>
    </location>
</feature>
<dbReference type="SUPFAM" id="SSF50044">
    <property type="entry name" value="SH3-domain"/>
    <property type="match status" value="1"/>
</dbReference>
<dbReference type="GO" id="GO:0043130">
    <property type="term" value="F:ubiquitin binding"/>
    <property type="evidence" value="ECO:0007669"/>
    <property type="project" value="InterPro"/>
</dbReference>
<dbReference type="Pfam" id="PF00018">
    <property type="entry name" value="SH3_1"/>
    <property type="match status" value="1"/>
</dbReference>
<feature type="compositionally biased region" description="Basic and acidic residues" evidence="9">
    <location>
        <begin position="1003"/>
        <end position="1012"/>
    </location>
</feature>
<keyword evidence="13" id="KW-1185">Reference proteome</keyword>
<sequence>MASTESPQPESASSPSSNGIFHKHQDSDAQEMLIASLRGQIQDLFSQVTQLNGKLVKSYDRVSDLEDDAHMSASQARQTSLKIAQLELERTQHLSALNTGLLVEKAQVTAELTRLMEKATEEAVRRGRAETAKADIEKDLDDLSATLFAQANTMVAEARYAQALADRRVEASETALKGAEEMVGMMQIQMQRLQDEKDNAEHGSRRNWEIQDRPPSSVKLMSSHLPYQEFLLFVAHLRSIHPSSLANPPAMTTLLPMAFLSRLSNEDSEPTMRLDLAPSLNWLSRRSVLSAIHAGQLTIEPMATGAMLAESNSAGAPTIPGVNSSNNNISCALCGTPIFSNPELPPHYAKPPTHPSLHGNSGWSTSVIKKTLSYTGTSTVSRPSSEHGAPYPPQIYIFRIATPLPPPQPMNPPTRTASPSPFLPSVSSRATPPPAAAAVAASSLSNLSFNSLTQSAAPSTTIYPLCTSGWCLARLRTTCTLWSFVRTGIVERVWEEEVPNIPQTALEPNAAAAPPIPPRRKGLWGMATKLGSWSGEKKVEEKPLPPTAVVPTSAPPLPKRNEERRRSSLPVSSAPPLPARRVVEQPPAERVEVVEETVAEQAPVEQAPVEKASVEEVSVEQAPVEQAPMEQTAAEEPADPTVPPATEPAAEAAAAEQTEEPPAPAASLKRMSAHQIALPDSRPSTPMAETPAAETAVVESSGPAAQPAAPPPLPRRAAARRPVPAPPTTESAPPAEPADAPPKVAAVEVQSDIVAAEPVEAKPKTEEPPASQPVLNGDLARSESPLPEKEKEDDEEDDEVYVGDATWEERTWKELSDLSLFNRETSDCLFPGPSAGRKALRPVDARFDIRLAILIRGITESRYEPVEDSAQDPEHDLNPIYIGFKHLCGKCRPLIINQNASTSRMIMTHLETDVGEHSASCLPGPVSLTNTIPTVQIAVPKYLRNLRLQQLARRADSDPGHGRQQGDRELQALDASLDEGLKMLFASLRELDSEVTVDLRGSPVKEARGREGDGDENREDIKSPDIPSAVLPSKVPEMVDRVRVTARYITSQLQERGRKTAGKEKAKDAKSPVVPPTPIQITKQASIASTSSMASTASSSRAATELTRKIGRLTATCSDDWLAMQEVCGLASSSDESAREAVRALRYEFRFGAPSAQLVAAQLWALLLKSASGALLYACTSHKFLDSLEDLLVAPQTDPVVRSRVLRVLGAAAYASGTKLAAFRLLWQRVRPPEAPEEGVPFADEDSIFNPRPLPTDAAHNVITSEKPLTPSRRRPSKTRAAGHPSNSMSPPDAGPPTTSRLYTSVLDTESLLRPLRSKKPSRQAPTKDAGDLPIQSPPPEEEEADFFRFEHANPVAPLDRSRAGSSFGLSSLPSLPIALTGFPSLSIGSNIETGFNRLVPSRRSKGVLRTAVATPTVAQSAVAAAAAAQEAPPPPPPLRVDSPVSVIEPLPPLQSEQTRKDPAIRARAQFNYFPVRADGDQDDADEIAFTKGEELEILDREGRWWMARKRDGTTGIVRADYFTIVAG</sequence>
<evidence type="ECO:0000256" key="9">
    <source>
        <dbReference type="SAM" id="MobiDB-lite"/>
    </source>
</evidence>
<gene>
    <name evidence="12" type="ORF">MYCIT1_LOCUS478</name>
</gene>
<feature type="compositionally biased region" description="Low complexity" evidence="9">
    <location>
        <begin position="1"/>
        <end position="17"/>
    </location>
</feature>
<feature type="compositionally biased region" description="Low complexity" evidence="9">
    <location>
        <begin position="683"/>
        <end position="707"/>
    </location>
</feature>
<name>A0AAD2JV49_9AGAR</name>
<dbReference type="Gene3D" id="2.30.30.40">
    <property type="entry name" value="SH3 Domains"/>
    <property type="match status" value="1"/>
</dbReference>
<feature type="domain" description="SH3" evidence="10">
    <location>
        <begin position="1462"/>
        <end position="1528"/>
    </location>
</feature>
<feature type="compositionally biased region" description="Basic and acidic residues" evidence="9">
    <location>
        <begin position="1055"/>
        <end position="1070"/>
    </location>
</feature>
<dbReference type="SUPFAM" id="SSF144284">
    <property type="entry name" value="Sec2 N-terminal region"/>
    <property type="match status" value="1"/>
</dbReference>
<accession>A0AAD2JV49</accession>
<feature type="compositionally biased region" description="Acidic residues" evidence="9">
    <location>
        <begin position="791"/>
        <end position="801"/>
    </location>
</feature>
<evidence type="ECO:0000256" key="2">
    <source>
        <dbReference type="ARBA" id="ARBA00009666"/>
    </source>
</evidence>
<dbReference type="GO" id="GO:0005085">
    <property type="term" value="F:guanyl-nucleotide exchange factor activity"/>
    <property type="evidence" value="ECO:0007669"/>
    <property type="project" value="InterPro"/>
</dbReference>
<dbReference type="InterPro" id="IPR036028">
    <property type="entry name" value="SH3-like_dom_sf"/>
</dbReference>
<evidence type="ECO:0000256" key="8">
    <source>
        <dbReference type="PROSITE-ProRule" id="PRU00192"/>
    </source>
</evidence>
<dbReference type="SUPFAM" id="SSF48464">
    <property type="entry name" value="ENTH/VHS domain"/>
    <property type="match status" value="1"/>
</dbReference>
<comment type="similarity">
    <text evidence="2">Belongs to the STAM family.</text>
</comment>
<dbReference type="PROSITE" id="PS50179">
    <property type="entry name" value="VHS"/>
    <property type="match status" value="1"/>
</dbReference>
<feature type="region of interest" description="Disordered" evidence="9">
    <location>
        <begin position="534"/>
        <end position="805"/>
    </location>
</feature>
<keyword evidence="5 8" id="KW-0728">SH3 domain</keyword>
<dbReference type="GO" id="GO:0035091">
    <property type="term" value="F:phosphatidylinositol binding"/>
    <property type="evidence" value="ECO:0007669"/>
    <property type="project" value="InterPro"/>
</dbReference>
<comment type="subcellular location">
    <subcellularLocation>
        <location evidence="1">Endosome membrane</location>
        <topology evidence="1">Peripheral membrane protein</topology>
        <orientation evidence="1">Cytoplasmic side</orientation>
    </subcellularLocation>
</comment>
<feature type="region of interest" description="Disordered" evidence="9">
    <location>
        <begin position="406"/>
        <end position="429"/>
    </location>
</feature>
<feature type="domain" description="VHS" evidence="11">
    <location>
        <begin position="1118"/>
        <end position="1209"/>
    </location>
</feature>
<dbReference type="EMBL" id="CAVNYO010000007">
    <property type="protein sequence ID" value="CAK5262059.1"/>
    <property type="molecule type" value="Genomic_DNA"/>
</dbReference>
<dbReference type="InterPro" id="IPR001452">
    <property type="entry name" value="SH3_domain"/>
</dbReference>
<comment type="caution">
    <text evidence="12">The sequence shown here is derived from an EMBL/GenBank/DDBJ whole genome shotgun (WGS) entry which is preliminary data.</text>
</comment>
<dbReference type="GO" id="GO:0070319">
    <property type="term" value="C:Golgi to plasma membrane transport vesicle"/>
    <property type="evidence" value="ECO:0007669"/>
    <property type="project" value="TreeGrafter"/>
</dbReference>